<organism evidence="15 16">
    <name type="scientific">Niabella drilacis (strain DSM 25811 / CCM 8410 / CCUG 62505 / LMG 26954 / E90)</name>
    <dbReference type="NCBI Taxonomy" id="1285928"/>
    <lineage>
        <taxon>Bacteria</taxon>
        <taxon>Pseudomonadati</taxon>
        <taxon>Bacteroidota</taxon>
        <taxon>Chitinophagia</taxon>
        <taxon>Chitinophagales</taxon>
        <taxon>Chitinophagaceae</taxon>
        <taxon>Niabella</taxon>
    </lineage>
</organism>
<dbReference type="PANTHER" id="PTHR30069">
    <property type="entry name" value="TONB-DEPENDENT OUTER MEMBRANE RECEPTOR"/>
    <property type="match status" value="1"/>
</dbReference>
<keyword evidence="8" id="KW-0675">Receptor</keyword>
<dbReference type="RefSeq" id="WP_090392629.1">
    <property type="nucleotide sequence ID" value="NZ_FMZO01000018.1"/>
</dbReference>
<accession>A0A1G6ZMF9</accession>
<dbReference type="Pfam" id="PF07715">
    <property type="entry name" value="Plug"/>
    <property type="match status" value="1"/>
</dbReference>
<dbReference type="AlphaFoldDB" id="A0A1G6ZMF9"/>
<keyword evidence="5 12" id="KW-0732">Signal</keyword>
<dbReference type="InterPro" id="IPR039426">
    <property type="entry name" value="TonB-dep_rcpt-like"/>
</dbReference>
<evidence type="ECO:0000256" key="3">
    <source>
        <dbReference type="ARBA" id="ARBA00022452"/>
    </source>
</evidence>
<sequence length="1028" mass="113046">MENYSGKSRLSSFYALIVLFLLVLISPRAFAQSPVKGTVTSSRGERLAGVTVSVVGKTTAVMTDGTGHYAIPAAKGDRLQFTSIGFAAREVAVLGDENIDVVLDNELVAAMNEVVVIGYGTQKKATLTGSVSSVKGDELKKSPQPDVSNSFAGRVSGVIANNRSGEPGYDGSSILIRGLATTGNNDVLVVVDGVPGQIGGLSRLNPNDIEDISVLKDASAAVYGSRAANGVILVTTKKGKSGKPQISYNFNQAFTSPTRLPKLADAFTYATIQNEIAYYNSQDKGMNQIYSEEQLQKFKDGSDPLNYPNTNWPDLVLKKMALQSKHDISVSGGGENVKYFLSAGYLNQDGLYKNGVTRYKQYSFRSNVDANISKRLKVGLLLSGRQEDRMFPQSGAGDIFRFLYRAYPTVAAYYPNGLPTTGIENGNPAIMVTDIPGTNYNPTLVFNGVLKGAYEIPGVKGLALEGMFSVDKSSGFDKNFATPYNLYQYNAATGTYTPNVLGGIDKQATLYQSQTNQYQYVSNIRLNFDRRFDKHSINAFVGYEQSNYHSDNFSAYRKHFPTYTTPELSQGGTADADKSSDGGSYTYTRKSYLGRVAYNYSEKYMAEVQARVDGSSTFGPGHQYGFFPAVSAAWRISNEDWFHKGAVINDLKLRASYGILGNDNVGLFQYFNNYSLNSQYVINGVIVPGYDLTLLANPDITWEKAKKLDIGLNAVFLKHFNLEFIYFQQKRTDILAQRNASVPQLSGINSAIIPAENIGKVDNNGFEFTLGYNKRLDQDAGIYFSGNLTYAKSKIVDIDEAPGTPEWQKQTGRPLNTYLLYNSIGMMRTTDDFSTYPHPTTTPRQGDLVYQDYTKDGKIDANDMVRTKYGNIPQVTYGFTAGGDYKNIDLTILFAGQARVSQYVLPESGTIGNFYSSWADNRWSPSNPGGSYPRVDERASNSVNGGAYPSTFWLNDASFIRLKNVELGYTIVNPLLTRIKLSNVRVYASGFNLFTITKVKDYDPEGSSGSGQFYPQQRIINLGLNLRF</sequence>
<feature type="chain" id="PRO_5011551607" evidence="12">
    <location>
        <begin position="32"/>
        <end position="1028"/>
    </location>
</feature>
<evidence type="ECO:0000256" key="1">
    <source>
        <dbReference type="ARBA" id="ARBA00004571"/>
    </source>
</evidence>
<dbReference type="InterPro" id="IPR000531">
    <property type="entry name" value="Beta-barrel_TonB"/>
</dbReference>
<dbReference type="SUPFAM" id="SSF56935">
    <property type="entry name" value="Porins"/>
    <property type="match status" value="1"/>
</dbReference>
<proteinExistence type="inferred from homology"/>
<dbReference type="Pfam" id="PF00593">
    <property type="entry name" value="TonB_dep_Rec_b-barrel"/>
    <property type="match status" value="1"/>
</dbReference>
<dbReference type="NCBIfam" id="TIGR04056">
    <property type="entry name" value="OMP_RagA_SusC"/>
    <property type="match status" value="1"/>
</dbReference>
<dbReference type="FunFam" id="2.170.130.10:FF:000003">
    <property type="entry name" value="SusC/RagA family TonB-linked outer membrane protein"/>
    <property type="match status" value="1"/>
</dbReference>
<dbReference type="Gene3D" id="2.40.170.20">
    <property type="entry name" value="TonB-dependent receptor, beta-barrel domain"/>
    <property type="match status" value="1"/>
</dbReference>
<dbReference type="PANTHER" id="PTHR30069:SF29">
    <property type="entry name" value="HEMOGLOBIN AND HEMOGLOBIN-HAPTOGLOBIN-BINDING PROTEIN 1-RELATED"/>
    <property type="match status" value="1"/>
</dbReference>
<dbReference type="OrthoDB" id="601301at2"/>
<dbReference type="Gene3D" id="2.60.40.1120">
    <property type="entry name" value="Carboxypeptidase-like, regulatory domain"/>
    <property type="match status" value="1"/>
</dbReference>
<name>A0A1G6ZMF9_NIADE</name>
<dbReference type="Gene3D" id="2.170.130.10">
    <property type="entry name" value="TonB-dependent receptor, plug domain"/>
    <property type="match status" value="1"/>
</dbReference>
<feature type="domain" description="TonB-dependent receptor plug" evidence="14">
    <location>
        <begin position="124"/>
        <end position="231"/>
    </location>
</feature>
<dbReference type="InterPro" id="IPR023996">
    <property type="entry name" value="TonB-dep_OMP_SusC/RagA"/>
</dbReference>
<keyword evidence="3 10" id="KW-1134">Transmembrane beta strand</keyword>
<dbReference type="InterPro" id="IPR023997">
    <property type="entry name" value="TonB-dep_OMP_SusC/RagA_CS"/>
</dbReference>
<dbReference type="Pfam" id="PF13715">
    <property type="entry name" value="CarbopepD_reg_2"/>
    <property type="match status" value="1"/>
</dbReference>
<gene>
    <name evidence="15" type="ORF">SAMN04487894_11873</name>
</gene>
<evidence type="ECO:0000256" key="4">
    <source>
        <dbReference type="ARBA" id="ARBA00022692"/>
    </source>
</evidence>
<evidence type="ECO:0000259" key="13">
    <source>
        <dbReference type="Pfam" id="PF00593"/>
    </source>
</evidence>
<evidence type="ECO:0000256" key="10">
    <source>
        <dbReference type="PROSITE-ProRule" id="PRU01360"/>
    </source>
</evidence>
<keyword evidence="2 10" id="KW-0813">Transport</keyword>
<keyword evidence="16" id="KW-1185">Reference proteome</keyword>
<dbReference type="InterPro" id="IPR012910">
    <property type="entry name" value="Plug_dom"/>
</dbReference>
<dbReference type="STRING" id="1285928.SAMN04487894_11873"/>
<dbReference type="NCBIfam" id="TIGR04057">
    <property type="entry name" value="SusC_RagA_signa"/>
    <property type="match status" value="1"/>
</dbReference>
<protein>
    <submittedName>
        <fullName evidence="15">TonB-linked outer membrane protein, SusC/RagA family</fullName>
    </submittedName>
</protein>
<keyword evidence="6 11" id="KW-0798">TonB box</keyword>
<evidence type="ECO:0000256" key="9">
    <source>
        <dbReference type="ARBA" id="ARBA00023237"/>
    </source>
</evidence>
<evidence type="ECO:0000256" key="12">
    <source>
        <dbReference type="SAM" id="SignalP"/>
    </source>
</evidence>
<evidence type="ECO:0000313" key="15">
    <source>
        <dbReference type="EMBL" id="SDE02726.1"/>
    </source>
</evidence>
<keyword evidence="4 10" id="KW-0812">Transmembrane</keyword>
<evidence type="ECO:0000256" key="11">
    <source>
        <dbReference type="RuleBase" id="RU003357"/>
    </source>
</evidence>
<evidence type="ECO:0000259" key="14">
    <source>
        <dbReference type="Pfam" id="PF07715"/>
    </source>
</evidence>
<dbReference type="GO" id="GO:0015344">
    <property type="term" value="F:siderophore uptake transmembrane transporter activity"/>
    <property type="evidence" value="ECO:0007669"/>
    <property type="project" value="TreeGrafter"/>
</dbReference>
<evidence type="ECO:0000256" key="8">
    <source>
        <dbReference type="ARBA" id="ARBA00023170"/>
    </source>
</evidence>
<dbReference type="SUPFAM" id="SSF49464">
    <property type="entry name" value="Carboxypeptidase regulatory domain-like"/>
    <property type="match status" value="1"/>
</dbReference>
<dbReference type="InterPro" id="IPR036942">
    <property type="entry name" value="Beta-barrel_TonB_sf"/>
</dbReference>
<dbReference type="EMBL" id="FMZO01000018">
    <property type="protein sequence ID" value="SDE02726.1"/>
    <property type="molecule type" value="Genomic_DNA"/>
</dbReference>
<dbReference type="PROSITE" id="PS52016">
    <property type="entry name" value="TONB_DEPENDENT_REC_3"/>
    <property type="match status" value="1"/>
</dbReference>
<dbReference type="InterPro" id="IPR008969">
    <property type="entry name" value="CarboxyPept-like_regulatory"/>
</dbReference>
<keyword evidence="7 10" id="KW-0472">Membrane</keyword>
<evidence type="ECO:0000256" key="2">
    <source>
        <dbReference type="ARBA" id="ARBA00022448"/>
    </source>
</evidence>
<evidence type="ECO:0000313" key="16">
    <source>
        <dbReference type="Proteomes" id="UP000198757"/>
    </source>
</evidence>
<reference evidence="16" key="1">
    <citation type="submission" date="2016-10" db="EMBL/GenBank/DDBJ databases">
        <authorList>
            <person name="Varghese N."/>
            <person name="Submissions S."/>
        </authorList>
    </citation>
    <scope>NUCLEOTIDE SEQUENCE [LARGE SCALE GENOMIC DNA]</scope>
    <source>
        <strain evidence="16">DSM 25811 / CCM 8410 / LMG 26954 / E90</strain>
    </source>
</reference>
<comment type="subcellular location">
    <subcellularLocation>
        <location evidence="1 10">Cell outer membrane</location>
        <topology evidence="1 10">Multi-pass membrane protein</topology>
    </subcellularLocation>
</comment>
<evidence type="ECO:0000256" key="7">
    <source>
        <dbReference type="ARBA" id="ARBA00023136"/>
    </source>
</evidence>
<dbReference type="GO" id="GO:0009279">
    <property type="term" value="C:cell outer membrane"/>
    <property type="evidence" value="ECO:0007669"/>
    <property type="project" value="UniProtKB-SubCell"/>
</dbReference>
<evidence type="ECO:0000256" key="6">
    <source>
        <dbReference type="ARBA" id="ARBA00023077"/>
    </source>
</evidence>
<dbReference type="InterPro" id="IPR037066">
    <property type="entry name" value="Plug_dom_sf"/>
</dbReference>
<feature type="domain" description="TonB-dependent receptor-like beta-barrel" evidence="13">
    <location>
        <begin position="476"/>
        <end position="808"/>
    </location>
</feature>
<dbReference type="GO" id="GO:0044718">
    <property type="term" value="P:siderophore transmembrane transport"/>
    <property type="evidence" value="ECO:0007669"/>
    <property type="project" value="TreeGrafter"/>
</dbReference>
<keyword evidence="9 10" id="KW-0998">Cell outer membrane</keyword>
<comment type="similarity">
    <text evidence="10 11">Belongs to the TonB-dependent receptor family.</text>
</comment>
<feature type="signal peptide" evidence="12">
    <location>
        <begin position="1"/>
        <end position="31"/>
    </location>
</feature>
<dbReference type="Proteomes" id="UP000198757">
    <property type="component" value="Unassembled WGS sequence"/>
</dbReference>
<evidence type="ECO:0000256" key="5">
    <source>
        <dbReference type="ARBA" id="ARBA00022729"/>
    </source>
</evidence>